<gene>
    <name evidence="1" type="ORF">K3G42_009305</name>
</gene>
<sequence length="122" mass="13301">MGGGRGGGEARRWENVQPNYTSERRQTAAWELRGRAGAAQADTGASVPFYSPPRISRVGGVGFQSREEGAGGLEPASRRAAPWGCSPSARVAVQCTMTDIPVPAELLYWHWSWHQEYAGEWP</sequence>
<keyword evidence="2" id="KW-1185">Reference proteome</keyword>
<proteinExistence type="predicted"/>
<organism evidence="1 2">
    <name type="scientific">Sphaerodactylus townsendi</name>
    <dbReference type="NCBI Taxonomy" id="933632"/>
    <lineage>
        <taxon>Eukaryota</taxon>
        <taxon>Metazoa</taxon>
        <taxon>Chordata</taxon>
        <taxon>Craniata</taxon>
        <taxon>Vertebrata</taxon>
        <taxon>Euteleostomi</taxon>
        <taxon>Lepidosauria</taxon>
        <taxon>Squamata</taxon>
        <taxon>Bifurcata</taxon>
        <taxon>Gekkota</taxon>
        <taxon>Sphaerodactylidae</taxon>
        <taxon>Sphaerodactylus</taxon>
    </lineage>
</organism>
<comment type="caution">
    <text evidence="1">The sequence shown here is derived from an EMBL/GenBank/DDBJ whole genome shotgun (WGS) entry which is preliminary data.</text>
</comment>
<dbReference type="Proteomes" id="UP000827872">
    <property type="component" value="Linkage Group LG03"/>
</dbReference>
<accession>A0ACB8EHM8</accession>
<name>A0ACB8EHM8_9SAUR</name>
<reference evidence="1" key="1">
    <citation type="submission" date="2021-08" db="EMBL/GenBank/DDBJ databases">
        <title>The first chromosome-level gecko genome reveals the dynamic sex chromosomes of Neotropical dwarf geckos (Sphaerodactylidae: Sphaerodactylus).</title>
        <authorList>
            <person name="Pinto B.J."/>
            <person name="Keating S.E."/>
            <person name="Gamble T."/>
        </authorList>
    </citation>
    <scope>NUCLEOTIDE SEQUENCE</scope>
    <source>
        <strain evidence="1">TG3544</strain>
    </source>
</reference>
<dbReference type="EMBL" id="CM037616">
    <property type="protein sequence ID" value="KAH7991706.1"/>
    <property type="molecule type" value="Genomic_DNA"/>
</dbReference>
<protein>
    <submittedName>
        <fullName evidence="1">Uncharacterized protein</fullName>
    </submittedName>
</protein>
<evidence type="ECO:0000313" key="2">
    <source>
        <dbReference type="Proteomes" id="UP000827872"/>
    </source>
</evidence>
<evidence type="ECO:0000313" key="1">
    <source>
        <dbReference type="EMBL" id="KAH7991706.1"/>
    </source>
</evidence>